<keyword evidence="2 4" id="KW-0418">Kinase</keyword>
<accession>A0AAW5C6A5</accession>
<dbReference type="RefSeq" id="WP_117560547.1">
    <property type="nucleotide sequence ID" value="NZ_JAAITT010000031.1"/>
</dbReference>
<dbReference type="InterPro" id="IPR002173">
    <property type="entry name" value="Carboh/pur_kinase_PfkB_CS"/>
</dbReference>
<keyword evidence="6" id="KW-1185">Reference proteome</keyword>
<name>A0AAW5C6A5_9FIRM</name>
<dbReference type="Pfam" id="PF00294">
    <property type="entry name" value="PfkB"/>
    <property type="match status" value="1"/>
</dbReference>
<dbReference type="PROSITE" id="PS00584">
    <property type="entry name" value="PFKB_KINASES_2"/>
    <property type="match status" value="1"/>
</dbReference>
<evidence type="ECO:0000313" key="7">
    <source>
        <dbReference type="Proteomes" id="UP001299608"/>
    </source>
</evidence>
<comment type="caution">
    <text evidence="4">The sequence shown here is derived from an EMBL/GenBank/DDBJ whole genome shotgun (WGS) entry which is preliminary data.</text>
</comment>
<evidence type="ECO:0000313" key="5">
    <source>
        <dbReference type="EMBL" id="NSJ50808.1"/>
    </source>
</evidence>
<dbReference type="SUPFAM" id="SSF53613">
    <property type="entry name" value="Ribokinase-like"/>
    <property type="match status" value="1"/>
</dbReference>
<evidence type="ECO:0000259" key="3">
    <source>
        <dbReference type="Pfam" id="PF00294"/>
    </source>
</evidence>
<dbReference type="Gene3D" id="3.40.1190.20">
    <property type="match status" value="1"/>
</dbReference>
<feature type="domain" description="Carbohydrate kinase PfkB" evidence="3">
    <location>
        <begin position="20"/>
        <end position="275"/>
    </location>
</feature>
<evidence type="ECO:0000313" key="6">
    <source>
        <dbReference type="Proteomes" id="UP000669239"/>
    </source>
</evidence>
<dbReference type="AlphaFoldDB" id="A0AAW5C6A5"/>
<dbReference type="GO" id="GO:0016301">
    <property type="term" value="F:kinase activity"/>
    <property type="evidence" value="ECO:0007669"/>
    <property type="project" value="UniProtKB-KW"/>
</dbReference>
<dbReference type="InterPro" id="IPR029056">
    <property type="entry name" value="Ribokinase-like"/>
</dbReference>
<evidence type="ECO:0000256" key="2">
    <source>
        <dbReference type="ARBA" id="ARBA00022777"/>
    </source>
</evidence>
<dbReference type="EMBL" id="JAAITT010000031">
    <property type="protein sequence ID" value="NSJ50808.1"/>
    <property type="molecule type" value="Genomic_DNA"/>
</dbReference>
<sequence length="285" mass="31646">MKVAGIGDNVIDRYMNMGIMYPGGNAVNVAAHASRLGARAAYVGSIGADREGRIIRDALTALHVDLSQCIFHEDSTTKKCDVNVYDGERDYIGADEGKNWAHTTRIRDCDVDYLRDFDVVHTSCNAKLHEDVHKLQDLAAMVTFDFSVKDKYRTHEFLELTCPYLELGQFSCEHMETDAIRELMQKVYGHGCRNVVATMGERGQMFYNGREFVEGKARYVKALDTMGAGDSFIAAVIVSLLNQGWRKGTTLTGDAVRQALQDGASYSAKNCLRGGGFGFRNLIEE</sequence>
<dbReference type="PANTHER" id="PTHR10584">
    <property type="entry name" value="SUGAR KINASE"/>
    <property type="match status" value="1"/>
</dbReference>
<reference evidence="5" key="2">
    <citation type="submission" date="2020-02" db="EMBL/GenBank/DDBJ databases">
        <authorList>
            <person name="Littmann E."/>
            <person name="Sorbara M."/>
        </authorList>
    </citation>
    <scope>NUCLEOTIDE SEQUENCE</scope>
    <source>
        <strain evidence="5">MSK.1.17</strain>
    </source>
</reference>
<organism evidence="4 7">
    <name type="scientific">Enterocloster aldenensis</name>
    <dbReference type="NCBI Taxonomy" id="358742"/>
    <lineage>
        <taxon>Bacteria</taxon>
        <taxon>Bacillati</taxon>
        <taxon>Bacillota</taxon>
        <taxon>Clostridia</taxon>
        <taxon>Lachnospirales</taxon>
        <taxon>Lachnospiraceae</taxon>
        <taxon>Enterocloster</taxon>
    </lineage>
</organism>
<dbReference type="Proteomes" id="UP000669239">
    <property type="component" value="Unassembled WGS sequence"/>
</dbReference>
<gene>
    <name evidence="5" type="ORF">G5B36_19160</name>
    <name evidence="4" type="ORF">L0N08_24455</name>
</gene>
<proteinExistence type="predicted"/>
<dbReference type="PANTHER" id="PTHR10584:SF166">
    <property type="entry name" value="RIBOKINASE"/>
    <property type="match status" value="1"/>
</dbReference>
<dbReference type="Proteomes" id="UP001299608">
    <property type="component" value="Unassembled WGS sequence"/>
</dbReference>
<dbReference type="EMBL" id="JAKNGE010000040">
    <property type="protein sequence ID" value="MCG4748569.1"/>
    <property type="molecule type" value="Genomic_DNA"/>
</dbReference>
<dbReference type="InterPro" id="IPR011611">
    <property type="entry name" value="PfkB_dom"/>
</dbReference>
<evidence type="ECO:0000313" key="4">
    <source>
        <dbReference type="EMBL" id="MCG4748569.1"/>
    </source>
</evidence>
<evidence type="ECO:0000256" key="1">
    <source>
        <dbReference type="ARBA" id="ARBA00022679"/>
    </source>
</evidence>
<reference evidence="4" key="3">
    <citation type="submission" date="2022-01" db="EMBL/GenBank/DDBJ databases">
        <title>Collection of gut derived symbiotic bacterial strains cultured from healthy donors.</title>
        <authorList>
            <person name="Lin H."/>
            <person name="Kohout C."/>
            <person name="Waligurski E."/>
            <person name="Pamer E.G."/>
        </authorList>
    </citation>
    <scope>NUCLEOTIDE SEQUENCE</scope>
    <source>
        <strain evidence="4">DFI.6.55</strain>
    </source>
</reference>
<reference evidence="5 6" key="1">
    <citation type="journal article" date="2020" name="Cell Host Microbe">
        <title>Functional and Genomic Variation between Human-Derived Isolates of Lachnospiraceae Reveals Inter- and Intra-Species Diversity.</title>
        <authorList>
            <person name="Sorbara M.T."/>
            <person name="Littmann E.R."/>
            <person name="Fontana E."/>
            <person name="Moody T.U."/>
            <person name="Kohout C.E."/>
            <person name="Gjonbalaj M."/>
            <person name="Eaton V."/>
            <person name="Seok R."/>
            <person name="Leiner I.M."/>
            <person name="Pamer E.G."/>
        </authorList>
    </citation>
    <scope>NUCLEOTIDE SEQUENCE [LARGE SCALE GENOMIC DNA]</scope>
    <source>
        <strain evidence="5 6">MSK.1.17</strain>
    </source>
</reference>
<keyword evidence="1" id="KW-0808">Transferase</keyword>
<protein>
    <submittedName>
        <fullName evidence="4">PfkB family carbohydrate kinase</fullName>
    </submittedName>
    <submittedName>
        <fullName evidence="5">Ribokinase</fullName>
    </submittedName>
</protein>